<dbReference type="InterPro" id="IPR000313">
    <property type="entry name" value="PWWP_dom"/>
</dbReference>
<organism evidence="3 4">
    <name type="scientific">Orchesella dallaii</name>
    <dbReference type="NCBI Taxonomy" id="48710"/>
    <lineage>
        <taxon>Eukaryota</taxon>
        <taxon>Metazoa</taxon>
        <taxon>Ecdysozoa</taxon>
        <taxon>Arthropoda</taxon>
        <taxon>Hexapoda</taxon>
        <taxon>Collembola</taxon>
        <taxon>Entomobryomorpha</taxon>
        <taxon>Entomobryoidea</taxon>
        <taxon>Orchesellidae</taxon>
        <taxon>Orchesellinae</taxon>
        <taxon>Orchesella</taxon>
    </lineage>
</organism>
<dbReference type="EMBL" id="CAXLJM020000010">
    <property type="protein sequence ID" value="CAL8076108.1"/>
    <property type="molecule type" value="Genomic_DNA"/>
</dbReference>
<dbReference type="CDD" id="cd05162">
    <property type="entry name" value="PWWP"/>
    <property type="match status" value="1"/>
</dbReference>
<dbReference type="Pfam" id="PF00855">
    <property type="entry name" value="PWWP"/>
    <property type="match status" value="1"/>
</dbReference>
<evidence type="ECO:0000259" key="2">
    <source>
        <dbReference type="PROSITE" id="PS50812"/>
    </source>
</evidence>
<feature type="compositionally biased region" description="Polar residues" evidence="1">
    <location>
        <begin position="149"/>
        <end position="160"/>
    </location>
</feature>
<dbReference type="SUPFAM" id="SSF63748">
    <property type="entry name" value="Tudor/PWWP/MBT"/>
    <property type="match status" value="1"/>
</dbReference>
<gene>
    <name evidence="3" type="ORF">ODALV1_LOCUS3361</name>
</gene>
<comment type="caution">
    <text evidence="3">The sequence shown here is derived from an EMBL/GenBank/DDBJ whole genome shotgun (WGS) entry which is preliminary data.</text>
</comment>
<dbReference type="PROSITE" id="PS50812">
    <property type="entry name" value="PWWP"/>
    <property type="match status" value="1"/>
</dbReference>
<sequence length="198" mass="22644">MAATASKNKPTISSSAPSELSYAEGDIVWAKCKDWNWWPAMVRGPFPNKNFFRYNPALTIFVQYIDSPPTKEWIPLSRVRPFQREGDVENGIKTVDKTKRWRVAVHYADHMVKVNNKAERVNRFWIQEQDIEYPRWDVITAGYNLNENRVSGNASGVSESSLERVSRKRTVETKKRGPLSKKRAPQASIPASTSVESD</sequence>
<protein>
    <recommendedName>
        <fullName evidence="2">PWWP domain-containing protein</fullName>
    </recommendedName>
</protein>
<feature type="compositionally biased region" description="Polar residues" evidence="1">
    <location>
        <begin position="189"/>
        <end position="198"/>
    </location>
</feature>
<feature type="domain" description="PWWP" evidence="2">
    <location>
        <begin position="24"/>
        <end position="85"/>
    </location>
</feature>
<evidence type="ECO:0000313" key="4">
    <source>
        <dbReference type="Proteomes" id="UP001642540"/>
    </source>
</evidence>
<evidence type="ECO:0000256" key="1">
    <source>
        <dbReference type="SAM" id="MobiDB-lite"/>
    </source>
</evidence>
<name>A0ABP1PSU9_9HEXA</name>
<feature type="region of interest" description="Disordered" evidence="1">
    <location>
        <begin position="149"/>
        <end position="198"/>
    </location>
</feature>
<dbReference type="Proteomes" id="UP001642540">
    <property type="component" value="Unassembled WGS sequence"/>
</dbReference>
<keyword evidence="4" id="KW-1185">Reference proteome</keyword>
<feature type="compositionally biased region" description="Basic and acidic residues" evidence="1">
    <location>
        <begin position="161"/>
        <end position="175"/>
    </location>
</feature>
<reference evidence="3 4" key="1">
    <citation type="submission" date="2024-08" db="EMBL/GenBank/DDBJ databases">
        <authorList>
            <person name="Cucini C."/>
            <person name="Frati F."/>
        </authorList>
    </citation>
    <scope>NUCLEOTIDE SEQUENCE [LARGE SCALE GENOMIC DNA]</scope>
</reference>
<evidence type="ECO:0000313" key="3">
    <source>
        <dbReference type="EMBL" id="CAL8076108.1"/>
    </source>
</evidence>
<accession>A0ABP1PSU9</accession>
<proteinExistence type="predicted"/>
<dbReference type="Gene3D" id="2.30.30.140">
    <property type="match status" value="1"/>
</dbReference>